<reference evidence="2 3" key="1">
    <citation type="submission" date="2023-09" db="EMBL/GenBank/DDBJ databases">
        <authorList>
            <person name="Rey-Velasco X."/>
        </authorList>
    </citation>
    <scope>NUCLEOTIDE SEQUENCE [LARGE SCALE GENOMIC DNA]</scope>
    <source>
        <strain evidence="2 3">F158</strain>
    </source>
</reference>
<dbReference type="InterPro" id="IPR036866">
    <property type="entry name" value="RibonucZ/Hydroxyglut_hydro"/>
</dbReference>
<organism evidence="2 3">
    <name type="scientific">Tropicimonas omnivorans</name>
    <dbReference type="NCBI Taxonomy" id="3075590"/>
    <lineage>
        <taxon>Bacteria</taxon>
        <taxon>Pseudomonadati</taxon>
        <taxon>Pseudomonadota</taxon>
        <taxon>Alphaproteobacteria</taxon>
        <taxon>Rhodobacterales</taxon>
        <taxon>Roseobacteraceae</taxon>
        <taxon>Tropicimonas</taxon>
    </lineage>
</organism>
<keyword evidence="3" id="KW-1185">Reference proteome</keyword>
<protein>
    <submittedName>
        <fullName evidence="2">MBL fold metallo-hydrolase</fullName>
    </submittedName>
</protein>
<dbReference type="RefSeq" id="WP_311690143.1">
    <property type="nucleotide sequence ID" value="NZ_JAVRHL010000002.1"/>
</dbReference>
<dbReference type="Proteomes" id="UP001265259">
    <property type="component" value="Unassembled WGS sequence"/>
</dbReference>
<accession>A0ABU3DF98</accession>
<dbReference type="Gene3D" id="3.60.15.10">
    <property type="entry name" value="Ribonuclease Z/Hydroxyacylglutathione hydrolase-like"/>
    <property type="match status" value="1"/>
</dbReference>
<evidence type="ECO:0000256" key="1">
    <source>
        <dbReference type="SAM" id="SignalP"/>
    </source>
</evidence>
<evidence type="ECO:0000313" key="3">
    <source>
        <dbReference type="Proteomes" id="UP001265259"/>
    </source>
</evidence>
<feature type="chain" id="PRO_5046274719" evidence="1">
    <location>
        <begin position="23"/>
        <end position="279"/>
    </location>
</feature>
<dbReference type="SUPFAM" id="SSF56281">
    <property type="entry name" value="Metallo-hydrolase/oxidoreductase"/>
    <property type="match status" value="1"/>
</dbReference>
<dbReference type="PANTHER" id="PTHR39189:SF1">
    <property type="entry name" value="UPF0173 METAL-DEPENDENT HYDROLASE YTKL"/>
    <property type="match status" value="1"/>
</dbReference>
<keyword evidence="1" id="KW-0732">Signal</keyword>
<feature type="signal peptide" evidence="1">
    <location>
        <begin position="1"/>
        <end position="22"/>
    </location>
</feature>
<comment type="caution">
    <text evidence="2">The sequence shown here is derived from an EMBL/GenBank/DDBJ whole genome shotgun (WGS) entry which is preliminary data.</text>
</comment>
<name>A0ABU3DF98_9RHOB</name>
<dbReference type="EMBL" id="JAVRHL010000002">
    <property type="protein sequence ID" value="MDT0682389.1"/>
    <property type="molecule type" value="Genomic_DNA"/>
</dbReference>
<gene>
    <name evidence="2" type="ORF">RM543_06815</name>
</gene>
<proteinExistence type="predicted"/>
<sequence>MRPLLVLSISLSLSLAALPVAAQDRRPSHCIALVQDAPDVEIIQANWTEPVPDEMVRITYIDHSMFYLQTPGGLDVVTDYNGYIGAPEAVPDVATMNHAHSSHWTTSPDPRIPHVLTGWGDAAGPADHHLDLGEMLVRNVTTDIRSGYTGIEKDGNSIFVFEVNGLCIGHLGHLHHEPSPETYAAIGRLDVLMAPVDGGLTVPLPVMKEIVSRLRSSIVLPMHWFSGASLEQFLSDMQGEFAVDVRQGSEIEVSLRTLPSRPTIVVLRPARLQSGGGAQ</sequence>
<dbReference type="PANTHER" id="PTHR39189">
    <property type="entry name" value="UPF0173 METAL-DEPENDENT HYDROLASE YTKL"/>
    <property type="match status" value="1"/>
</dbReference>
<dbReference type="Pfam" id="PF13483">
    <property type="entry name" value="Lactamase_B_3"/>
    <property type="match status" value="1"/>
</dbReference>
<evidence type="ECO:0000313" key="2">
    <source>
        <dbReference type="EMBL" id="MDT0682389.1"/>
    </source>
</evidence>